<organism evidence="1 2">
    <name type="scientific">Pseudalgibacter alginicilyticus</name>
    <dbReference type="NCBI Taxonomy" id="1736674"/>
    <lineage>
        <taxon>Bacteria</taxon>
        <taxon>Pseudomonadati</taxon>
        <taxon>Bacteroidota</taxon>
        <taxon>Flavobacteriia</taxon>
        <taxon>Flavobacteriales</taxon>
        <taxon>Flavobacteriaceae</taxon>
        <taxon>Pseudalgibacter</taxon>
    </lineage>
</organism>
<keyword evidence="2" id="KW-1185">Reference proteome</keyword>
<gene>
    <name evidence="1" type="ORF">APS56_11590</name>
</gene>
<reference evidence="1 2" key="1">
    <citation type="submission" date="2015-10" db="EMBL/GenBank/DDBJ databases">
        <authorList>
            <person name="Gilbert D.G."/>
        </authorList>
    </citation>
    <scope>NUCLEOTIDE SEQUENCE [LARGE SCALE GENOMIC DNA]</scope>
    <source>
        <strain evidence="2">HZ-22</strain>
    </source>
</reference>
<dbReference type="STRING" id="1736674.APS56_11590"/>
<protein>
    <submittedName>
        <fullName evidence="1">Uncharacterized protein</fullName>
    </submittedName>
</protein>
<evidence type="ECO:0000313" key="1">
    <source>
        <dbReference type="EMBL" id="ALJ05728.1"/>
    </source>
</evidence>
<dbReference type="EMBL" id="CP012898">
    <property type="protein sequence ID" value="ALJ05728.1"/>
    <property type="molecule type" value="Genomic_DNA"/>
</dbReference>
<dbReference type="AlphaFoldDB" id="A0A0P0D6I1"/>
<dbReference type="OrthoDB" id="1354274at2"/>
<dbReference type="KEGG" id="ahz:APS56_11590"/>
<dbReference type="Proteomes" id="UP000057981">
    <property type="component" value="Chromosome"/>
</dbReference>
<sequence>MIMDDINTIYYNDFGIVFQWKRCAARDLSKVQLIFKDTGLFLSKEELLKFRKNIKSTFNNPNAYLCEQNSKFKSVLLQAPNRQTSFIMTLAELKNISDLVEGTIFQLGLNRFLTKQKLSCN</sequence>
<evidence type="ECO:0000313" key="2">
    <source>
        <dbReference type="Proteomes" id="UP000057981"/>
    </source>
</evidence>
<name>A0A0P0D6I1_9FLAO</name>
<proteinExistence type="predicted"/>
<accession>A0A0P0D6I1</accession>